<reference evidence="1 2" key="1">
    <citation type="submission" date="2023-04" db="EMBL/GenBank/DDBJ databases">
        <title>YMD61, complete Genome.</title>
        <authorList>
            <person name="Zhang J."/>
        </authorList>
    </citation>
    <scope>NUCLEOTIDE SEQUENCE [LARGE SCALE GENOMIC DNA]</scope>
    <source>
        <strain evidence="1 2">YMD61</strain>
    </source>
</reference>
<dbReference type="InterPro" id="IPR005331">
    <property type="entry name" value="Sulfotransferase"/>
</dbReference>
<evidence type="ECO:0000313" key="1">
    <source>
        <dbReference type="EMBL" id="WGV14605.1"/>
    </source>
</evidence>
<organism evidence="1 2">
    <name type="scientific">Fuscovulum ytuae</name>
    <dbReference type="NCBI Taxonomy" id="3042299"/>
    <lineage>
        <taxon>Bacteria</taxon>
        <taxon>Pseudomonadati</taxon>
        <taxon>Pseudomonadota</taxon>
        <taxon>Alphaproteobacteria</taxon>
        <taxon>Rhodobacterales</taxon>
        <taxon>Paracoccaceae</taxon>
        <taxon>Fuscovulum</taxon>
    </lineage>
</organism>
<protein>
    <submittedName>
        <fullName evidence="1">Sulfotransferase family 2 domain-containing protein</fullName>
    </submittedName>
</protein>
<dbReference type="Gene3D" id="3.40.50.300">
    <property type="entry name" value="P-loop containing nucleotide triphosphate hydrolases"/>
    <property type="match status" value="1"/>
</dbReference>
<name>A0ABY8Q2N5_9RHOB</name>
<sequence>MVGDGNAARRVARDLAKEFGTTVKTMEAFLHRFGPRWTQEGRFASDADLMFFVHIPKTAGMSLGESLAAAFTKFRSVAWPHVERNFRLQVRQALYLQTQKPMRQVVMGHFGWKELQTLHQQDLPLKCGALLRDPLARLVSNFNYNRSEAHPGHGAFRKRFADVESYARQQPFDLQMTQAIGWVDSFDRALARFTMHYSFLGVTERMTASLAHLARTHGLTGLEERRVNVALIPPTESISEELIEIVERRFHNDAKLHRLLMRLYDEV</sequence>
<accession>A0ABY8Q2N5</accession>
<keyword evidence="2" id="KW-1185">Reference proteome</keyword>
<dbReference type="Pfam" id="PF03567">
    <property type="entry name" value="Sulfotransfer_2"/>
    <property type="match status" value="1"/>
</dbReference>
<proteinExistence type="predicted"/>
<dbReference type="EMBL" id="CP124535">
    <property type="protein sequence ID" value="WGV14605.1"/>
    <property type="molecule type" value="Genomic_DNA"/>
</dbReference>
<dbReference type="Proteomes" id="UP001230978">
    <property type="component" value="Chromosome"/>
</dbReference>
<evidence type="ECO:0000313" key="2">
    <source>
        <dbReference type="Proteomes" id="UP001230978"/>
    </source>
</evidence>
<gene>
    <name evidence="1" type="ORF">QF092_09840</name>
</gene>
<dbReference type="SUPFAM" id="SSF52540">
    <property type="entry name" value="P-loop containing nucleoside triphosphate hydrolases"/>
    <property type="match status" value="1"/>
</dbReference>
<dbReference type="InterPro" id="IPR027417">
    <property type="entry name" value="P-loop_NTPase"/>
</dbReference>
<dbReference type="RefSeq" id="WP_281463727.1">
    <property type="nucleotide sequence ID" value="NZ_CP124535.1"/>
</dbReference>